<feature type="coiled-coil region" evidence="1">
    <location>
        <begin position="127"/>
        <end position="154"/>
    </location>
</feature>
<keyword evidence="1" id="KW-0175">Coiled coil</keyword>
<name>A0A242K1K1_9ENTE</name>
<organism evidence="2">
    <name type="scientific">Candidatus Enterococcus clewellii</name>
    <dbReference type="NCBI Taxonomy" id="1834193"/>
    <lineage>
        <taxon>Bacteria</taxon>
        <taxon>Bacillati</taxon>
        <taxon>Bacillota</taxon>
        <taxon>Bacilli</taxon>
        <taxon>Lactobacillales</taxon>
        <taxon>Enterococcaceae</taxon>
        <taxon>Enterococcus</taxon>
    </lineage>
</organism>
<gene>
    <name evidence="2" type="ORF">A5888_003629</name>
</gene>
<dbReference type="EMBL" id="NGMM01000007">
    <property type="protein sequence ID" value="OTP11530.1"/>
    <property type="molecule type" value="Genomic_DNA"/>
</dbReference>
<evidence type="ECO:0000256" key="1">
    <source>
        <dbReference type="SAM" id="Coils"/>
    </source>
</evidence>
<accession>A0A242K1K1</accession>
<dbReference type="AlphaFoldDB" id="A0A242K1K1"/>
<evidence type="ECO:0000313" key="2">
    <source>
        <dbReference type="EMBL" id="OTP11530.1"/>
    </source>
</evidence>
<proteinExistence type="predicted"/>
<sequence length="165" mass="18935">MDLGYNFVSEDFVAASVLWWINSGGDLMKLQEVRKAYGLNQNVFYQWLIEQKLIEETEKGYAVGPNALEGMRTLAMSYSNDTGQTIDRTQVTIEDTQVPELIIRYEESGVSELYTDESETSDEPRTLSELASKLAWSERRINVLENQVKLLTSQMKLIMTHLRTK</sequence>
<reference evidence="2" key="1">
    <citation type="submission" date="2017-05" db="EMBL/GenBank/DDBJ databases">
        <title>The Genome Sequence of Enterococcus sp. 9E7_DIV0242.</title>
        <authorList>
            <consortium name="The Broad Institute Genomics Platform"/>
            <consortium name="The Broad Institute Genomic Center for Infectious Diseases"/>
            <person name="Earl A."/>
            <person name="Manson A."/>
            <person name="Schwartman J."/>
            <person name="Gilmore M."/>
            <person name="Abouelleil A."/>
            <person name="Cao P."/>
            <person name="Chapman S."/>
            <person name="Cusick C."/>
            <person name="Shea T."/>
            <person name="Young S."/>
            <person name="Neafsey D."/>
            <person name="Nusbaum C."/>
            <person name="Birren B."/>
        </authorList>
    </citation>
    <scope>NUCLEOTIDE SEQUENCE [LARGE SCALE GENOMIC DNA]</scope>
    <source>
        <strain evidence="2">9E7_DIV0242</strain>
    </source>
</reference>
<comment type="caution">
    <text evidence="2">The sequence shown here is derived from an EMBL/GenBank/DDBJ whole genome shotgun (WGS) entry which is preliminary data.</text>
</comment>
<protein>
    <submittedName>
        <fullName evidence="2">Uncharacterized protein</fullName>
    </submittedName>
</protein>